<evidence type="ECO:0000256" key="3">
    <source>
        <dbReference type="ARBA" id="ARBA00022432"/>
    </source>
</evidence>
<evidence type="ECO:0000256" key="7">
    <source>
        <dbReference type="ARBA" id="ARBA00023125"/>
    </source>
</evidence>
<dbReference type="Gene3D" id="4.10.240.10">
    <property type="entry name" value="Zn(2)-C6 fungal-type DNA-binding domain"/>
    <property type="match status" value="1"/>
</dbReference>
<comment type="subcellular location">
    <subcellularLocation>
        <location evidence="1">Nucleus</location>
    </subcellularLocation>
</comment>
<feature type="region of interest" description="Disordered" evidence="11">
    <location>
        <begin position="313"/>
        <end position="383"/>
    </location>
</feature>
<dbReference type="RefSeq" id="XP_066800870.1">
    <property type="nucleotide sequence ID" value="XM_066948302.1"/>
</dbReference>
<dbReference type="GeneID" id="92182467"/>
<feature type="compositionally biased region" description="Polar residues" evidence="11">
    <location>
        <begin position="313"/>
        <end position="375"/>
    </location>
</feature>
<dbReference type="GO" id="GO:0005634">
    <property type="term" value="C:nucleus"/>
    <property type="evidence" value="ECO:0007669"/>
    <property type="project" value="UniProtKB-SubCell"/>
</dbReference>
<dbReference type="InterPro" id="IPR056751">
    <property type="entry name" value="PAS_13"/>
</dbReference>
<dbReference type="AlphaFoldDB" id="A0AAW0YGU7"/>
<keyword evidence="4" id="KW-0479">Metal-binding</keyword>
<evidence type="ECO:0000256" key="11">
    <source>
        <dbReference type="SAM" id="MobiDB-lite"/>
    </source>
</evidence>
<accession>A0AAW0YGU7</accession>
<dbReference type="PANTHER" id="PTHR47659">
    <property type="entry name" value="ZN(II)2CYS6 TRANSCRIPTION FACTOR (EUROFUNG)-RELATED"/>
    <property type="match status" value="1"/>
</dbReference>
<feature type="domain" description="Zn(2)-C6 fungal-type" evidence="12">
    <location>
        <begin position="119"/>
        <end position="150"/>
    </location>
</feature>
<name>A0AAW0YGU7_9TREE</name>
<dbReference type="GO" id="GO:0000977">
    <property type="term" value="F:RNA polymerase II transcription regulatory region sequence-specific DNA binding"/>
    <property type="evidence" value="ECO:0007669"/>
    <property type="project" value="TreeGrafter"/>
</dbReference>
<dbReference type="KEGG" id="kne:92182467"/>
<keyword evidence="5" id="KW-0862">Zinc</keyword>
<protein>
    <recommendedName>
        <fullName evidence="10">Transcription activator of gluconeogenesis ERT1</fullName>
    </recommendedName>
</protein>
<evidence type="ECO:0000313" key="14">
    <source>
        <dbReference type="Proteomes" id="UP001388673"/>
    </source>
</evidence>
<evidence type="ECO:0000256" key="2">
    <source>
        <dbReference type="ARBA" id="ARBA00010855"/>
    </source>
</evidence>
<dbReference type="InterPro" id="IPR001138">
    <property type="entry name" value="Zn2Cys6_DnaBD"/>
</dbReference>
<dbReference type="SUPFAM" id="SSF57701">
    <property type="entry name" value="Zn2/Cys6 DNA-binding domain"/>
    <property type="match status" value="1"/>
</dbReference>
<dbReference type="GO" id="GO:0009267">
    <property type="term" value="P:cellular response to starvation"/>
    <property type="evidence" value="ECO:0007669"/>
    <property type="project" value="TreeGrafter"/>
</dbReference>
<evidence type="ECO:0000313" key="13">
    <source>
        <dbReference type="EMBL" id="KAK8847352.1"/>
    </source>
</evidence>
<dbReference type="InterPro" id="IPR050335">
    <property type="entry name" value="ERT1_acuK_gluconeogen_tf"/>
</dbReference>
<dbReference type="SMART" id="SM00066">
    <property type="entry name" value="GAL4"/>
    <property type="match status" value="1"/>
</dbReference>
<dbReference type="GO" id="GO:0008270">
    <property type="term" value="F:zinc ion binding"/>
    <property type="evidence" value="ECO:0007669"/>
    <property type="project" value="InterPro"/>
</dbReference>
<keyword evidence="3" id="KW-0312">Gluconeogenesis</keyword>
<organism evidence="13 14">
    <name type="scientific">Kwoniella newhampshirensis</name>
    <dbReference type="NCBI Taxonomy" id="1651941"/>
    <lineage>
        <taxon>Eukaryota</taxon>
        <taxon>Fungi</taxon>
        <taxon>Dikarya</taxon>
        <taxon>Basidiomycota</taxon>
        <taxon>Agaricomycotina</taxon>
        <taxon>Tremellomycetes</taxon>
        <taxon>Tremellales</taxon>
        <taxon>Cryptococcaceae</taxon>
        <taxon>Kwoniella</taxon>
    </lineage>
</organism>
<feature type="region of interest" description="Disordered" evidence="11">
    <location>
        <begin position="1"/>
        <end position="112"/>
    </location>
</feature>
<feature type="compositionally biased region" description="Polar residues" evidence="11">
    <location>
        <begin position="168"/>
        <end position="194"/>
    </location>
</feature>
<evidence type="ECO:0000256" key="10">
    <source>
        <dbReference type="ARBA" id="ARBA00040903"/>
    </source>
</evidence>
<dbReference type="Pfam" id="PF24990">
    <property type="entry name" value="PAS_13"/>
    <property type="match status" value="2"/>
</dbReference>
<evidence type="ECO:0000256" key="4">
    <source>
        <dbReference type="ARBA" id="ARBA00022723"/>
    </source>
</evidence>
<dbReference type="EMBL" id="JBCAWK010000010">
    <property type="protein sequence ID" value="KAK8847352.1"/>
    <property type="molecule type" value="Genomic_DNA"/>
</dbReference>
<dbReference type="Pfam" id="PF00172">
    <property type="entry name" value="Zn_clus"/>
    <property type="match status" value="1"/>
</dbReference>
<evidence type="ECO:0000256" key="9">
    <source>
        <dbReference type="ARBA" id="ARBA00023242"/>
    </source>
</evidence>
<evidence type="ECO:0000256" key="1">
    <source>
        <dbReference type="ARBA" id="ARBA00004123"/>
    </source>
</evidence>
<dbReference type="InterPro" id="IPR036864">
    <property type="entry name" value="Zn2-C6_fun-type_DNA-bd_sf"/>
</dbReference>
<proteinExistence type="inferred from homology"/>
<keyword evidence="6" id="KW-0805">Transcription regulation</keyword>
<dbReference type="PROSITE" id="PS50048">
    <property type="entry name" value="ZN2_CY6_FUNGAL_2"/>
    <property type="match status" value="1"/>
</dbReference>
<sequence length="619" mass="67084">MSPVNILVSPDHLSAIQRMQERQASWGRPARSNSSGSLSSSLGSPATSPHLLNLTALAPHNQATSYGAGSSGSGGSRGSGNASISGGNEGSGRGRPKGKGKQKSKDDPEHKARKKVAKACLACQKSHLTCDEQRPCTRCVKKGLADQCVEGVRKKAKYLMEGEERASSRPSQTASLSPTSGSHSNLLPNVTLPSQPLPTSEPPAIPDDVWLAQPLQQSAQTAMTTTTTNNNNNNNSIPPMSDSMIGMSDPTRMWGQAPPPSNELPSSSFPYGGTAANSEYQMLDAMFASLSPIFTGMDPLDEAGRQIALDSNTSMVNPSNISTNQYEQSWLNPSPSASSTGQNPLNLQPTPSSSGIPQTVSPGTYSDISPNNQSWGGWASEGGQMMLDSASQTQIQGQGQGQEQSQDTRLLPTQLRRVGKGLTPAEVYRTIVRPYDYTQGYHILMEYLTKNFEQPDVLRVVRALASFRPSLIALQMPMSEDDEVFLERSFQRTLIELEKLISYSATPTAVWRRTGEVCYANPEFCKLVDRTDADLLVNKTYMYELFAKPSVVSYWENFSVHAFENTTQNFFQPITLAVGTSGATLACTCCFTIRRDFFDLPSVVIGQFLPIPSDIQHST</sequence>
<evidence type="ECO:0000256" key="6">
    <source>
        <dbReference type="ARBA" id="ARBA00023015"/>
    </source>
</evidence>
<comment type="similarity">
    <text evidence="2">Belongs to the ERT1/acuK family.</text>
</comment>
<evidence type="ECO:0000259" key="12">
    <source>
        <dbReference type="PROSITE" id="PS50048"/>
    </source>
</evidence>
<dbReference type="CDD" id="cd00067">
    <property type="entry name" value="GAL4"/>
    <property type="match status" value="1"/>
</dbReference>
<keyword evidence="8" id="KW-0804">Transcription</keyword>
<dbReference type="PANTHER" id="PTHR47659:SF1">
    <property type="entry name" value="TRANSCRIPTION ACTIVATOR OF GLUCONEOGENESIS ERT1"/>
    <property type="match status" value="1"/>
</dbReference>
<keyword evidence="14" id="KW-1185">Reference proteome</keyword>
<dbReference type="GO" id="GO:0006094">
    <property type="term" value="P:gluconeogenesis"/>
    <property type="evidence" value="ECO:0007669"/>
    <property type="project" value="UniProtKB-KW"/>
</dbReference>
<keyword evidence="7" id="KW-0238">DNA-binding</keyword>
<feature type="compositionally biased region" description="Low complexity" evidence="11">
    <location>
        <begin position="32"/>
        <end position="44"/>
    </location>
</feature>
<keyword evidence="9" id="KW-0539">Nucleus</keyword>
<dbReference type="Proteomes" id="UP001388673">
    <property type="component" value="Unassembled WGS sequence"/>
</dbReference>
<comment type="caution">
    <text evidence="13">The sequence shown here is derived from an EMBL/GenBank/DDBJ whole genome shotgun (WGS) entry which is preliminary data.</text>
</comment>
<dbReference type="GO" id="GO:0000981">
    <property type="term" value="F:DNA-binding transcription factor activity, RNA polymerase II-specific"/>
    <property type="evidence" value="ECO:0007669"/>
    <property type="project" value="InterPro"/>
</dbReference>
<feature type="region of interest" description="Disordered" evidence="11">
    <location>
        <begin position="160"/>
        <end position="202"/>
    </location>
</feature>
<gene>
    <name evidence="13" type="ORF">IAR55_005209</name>
</gene>
<evidence type="ECO:0000256" key="5">
    <source>
        <dbReference type="ARBA" id="ARBA00022833"/>
    </source>
</evidence>
<feature type="compositionally biased region" description="Gly residues" evidence="11">
    <location>
        <begin position="69"/>
        <end position="78"/>
    </location>
</feature>
<evidence type="ECO:0000256" key="8">
    <source>
        <dbReference type="ARBA" id="ARBA00023163"/>
    </source>
</evidence>
<reference evidence="13 14" key="1">
    <citation type="journal article" date="2024" name="bioRxiv">
        <title>Comparative genomics of Cryptococcus and Kwoniella reveals pathogenesis evolution and contrasting karyotype dynamics via intercentromeric recombination or chromosome fusion.</title>
        <authorList>
            <person name="Coelho M.A."/>
            <person name="David-Palma M."/>
            <person name="Shea T."/>
            <person name="Bowers K."/>
            <person name="McGinley-Smith S."/>
            <person name="Mohammad A.W."/>
            <person name="Gnirke A."/>
            <person name="Yurkov A.M."/>
            <person name="Nowrousian M."/>
            <person name="Sun S."/>
            <person name="Cuomo C.A."/>
            <person name="Heitman J."/>
        </authorList>
    </citation>
    <scope>NUCLEOTIDE SEQUENCE [LARGE SCALE GENOMIC DNA]</scope>
    <source>
        <strain evidence="13 14">CBS 13917</strain>
    </source>
</reference>